<feature type="compositionally biased region" description="Low complexity" evidence="1">
    <location>
        <begin position="103"/>
        <end position="119"/>
    </location>
</feature>
<feature type="region of interest" description="Disordered" evidence="1">
    <location>
        <begin position="103"/>
        <end position="122"/>
    </location>
</feature>
<feature type="chain" id="PRO_5014954149" evidence="2">
    <location>
        <begin position="33"/>
        <end position="163"/>
    </location>
</feature>
<evidence type="ECO:0000256" key="1">
    <source>
        <dbReference type="SAM" id="MobiDB-lite"/>
    </source>
</evidence>
<keyword evidence="2" id="KW-0732">Signal</keyword>
<name>A0A2M4B5R0_9DIPT</name>
<dbReference type="AlphaFoldDB" id="A0A2M4B5R0"/>
<protein>
    <submittedName>
        <fullName evidence="3">Putative secreted protein</fullName>
    </submittedName>
</protein>
<dbReference type="EMBL" id="GGFK01015021">
    <property type="protein sequence ID" value="MBW48342.1"/>
    <property type="molecule type" value="Transcribed_RNA"/>
</dbReference>
<evidence type="ECO:0000256" key="2">
    <source>
        <dbReference type="SAM" id="SignalP"/>
    </source>
</evidence>
<accession>A0A2M4B5R0</accession>
<organism evidence="3">
    <name type="scientific">Anopheles triannulatus</name>
    <dbReference type="NCBI Taxonomy" id="58253"/>
    <lineage>
        <taxon>Eukaryota</taxon>
        <taxon>Metazoa</taxon>
        <taxon>Ecdysozoa</taxon>
        <taxon>Arthropoda</taxon>
        <taxon>Hexapoda</taxon>
        <taxon>Insecta</taxon>
        <taxon>Pterygota</taxon>
        <taxon>Neoptera</taxon>
        <taxon>Endopterygota</taxon>
        <taxon>Diptera</taxon>
        <taxon>Nematocera</taxon>
        <taxon>Culicoidea</taxon>
        <taxon>Culicidae</taxon>
        <taxon>Anophelinae</taxon>
        <taxon>Anopheles</taxon>
    </lineage>
</organism>
<reference evidence="3" key="1">
    <citation type="submission" date="2018-01" db="EMBL/GenBank/DDBJ databases">
        <title>An insight into the sialome of Amazonian anophelines.</title>
        <authorList>
            <person name="Ribeiro J.M."/>
            <person name="Scarpassa V."/>
            <person name="Calvo E."/>
        </authorList>
    </citation>
    <scope>NUCLEOTIDE SEQUENCE</scope>
    <source>
        <tissue evidence="3">Salivary glands</tissue>
    </source>
</reference>
<sequence>MTMARRARRRRKTAMRAIVCCCPSLLSSSCTAVCRKWNAARCSRNSARRRRPSCCARMWLPVASTCRRLIWWCSTTRPKSWPTTYTASGVQREPASPARRYCSSNRPRWSSSSISPRNRYGSMRRKSTAYSCASGNYSNVAKSRSPGTRRRQPWSCSIGSRCW</sequence>
<feature type="signal peptide" evidence="2">
    <location>
        <begin position="1"/>
        <end position="32"/>
    </location>
</feature>
<evidence type="ECO:0000313" key="3">
    <source>
        <dbReference type="EMBL" id="MBW48342.1"/>
    </source>
</evidence>
<proteinExistence type="predicted"/>
<dbReference type="PROSITE" id="PS51257">
    <property type="entry name" value="PROKAR_LIPOPROTEIN"/>
    <property type="match status" value="1"/>
</dbReference>